<gene>
    <name evidence="3" type="ORF">CALMAC_LOCUS18252</name>
</gene>
<keyword evidence="2" id="KW-0732">Signal</keyword>
<keyword evidence="4" id="KW-1185">Reference proteome</keyword>
<evidence type="ECO:0000256" key="1">
    <source>
        <dbReference type="SAM" id="MobiDB-lite"/>
    </source>
</evidence>
<dbReference type="EMBL" id="CAACVG010012649">
    <property type="protein sequence ID" value="VEN60611.1"/>
    <property type="molecule type" value="Genomic_DNA"/>
</dbReference>
<evidence type="ECO:0000313" key="4">
    <source>
        <dbReference type="Proteomes" id="UP000410492"/>
    </source>
</evidence>
<feature type="signal peptide" evidence="2">
    <location>
        <begin position="1"/>
        <end position="25"/>
    </location>
</feature>
<proteinExistence type="predicted"/>
<evidence type="ECO:0008006" key="5">
    <source>
        <dbReference type="Google" id="ProtNLM"/>
    </source>
</evidence>
<evidence type="ECO:0000256" key="2">
    <source>
        <dbReference type="SAM" id="SignalP"/>
    </source>
</evidence>
<evidence type="ECO:0000313" key="3">
    <source>
        <dbReference type="EMBL" id="VEN60611.1"/>
    </source>
</evidence>
<feature type="compositionally biased region" description="Low complexity" evidence="1">
    <location>
        <begin position="67"/>
        <end position="76"/>
    </location>
</feature>
<feature type="chain" id="PRO_5024898076" description="Secreted protein" evidence="2">
    <location>
        <begin position="26"/>
        <end position="177"/>
    </location>
</feature>
<reference evidence="3 4" key="1">
    <citation type="submission" date="2019-01" db="EMBL/GenBank/DDBJ databases">
        <authorList>
            <person name="Sayadi A."/>
        </authorList>
    </citation>
    <scope>NUCLEOTIDE SEQUENCE [LARGE SCALE GENOMIC DNA]</scope>
</reference>
<feature type="compositionally biased region" description="Basic residues" evidence="1">
    <location>
        <begin position="36"/>
        <end position="54"/>
    </location>
</feature>
<feature type="region of interest" description="Disordered" evidence="1">
    <location>
        <begin position="111"/>
        <end position="149"/>
    </location>
</feature>
<accession>A0A653DK68</accession>
<protein>
    <recommendedName>
        <fullName evidence="5">Secreted protein</fullName>
    </recommendedName>
</protein>
<feature type="compositionally biased region" description="Basic and acidic residues" evidence="1">
    <location>
        <begin position="112"/>
        <end position="122"/>
    </location>
</feature>
<sequence length="177" mass="18772">MNGRPSVLVVLSLFIIFGRLVKVRTQVNGKRCTSCGKRKMRRNRLTRNHRKKNTTRPSIPNGLVGRSTSWTSTSNSTTVGDRALGAVEAAGVAAGVAQAALGAAGEVAEEAGGLKEGPREKAVGGLKDPTGSGSTEIVGAETERTTQSSLRIDPKTARLRRLMTNVTSHLLVRVPSR</sequence>
<organism evidence="3 4">
    <name type="scientific">Callosobruchus maculatus</name>
    <name type="common">Southern cowpea weevil</name>
    <name type="synonym">Pulse bruchid</name>
    <dbReference type="NCBI Taxonomy" id="64391"/>
    <lineage>
        <taxon>Eukaryota</taxon>
        <taxon>Metazoa</taxon>
        <taxon>Ecdysozoa</taxon>
        <taxon>Arthropoda</taxon>
        <taxon>Hexapoda</taxon>
        <taxon>Insecta</taxon>
        <taxon>Pterygota</taxon>
        <taxon>Neoptera</taxon>
        <taxon>Endopterygota</taxon>
        <taxon>Coleoptera</taxon>
        <taxon>Polyphaga</taxon>
        <taxon>Cucujiformia</taxon>
        <taxon>Chrysomeloidea</taxon>
        <taxon>Chrysomelidae</taxon>
        <taxon>Bruchinae</taxon>
        <taxon>Bruchini</taxon>
        <taxon>Callosobruchus</taxon>
    </lineage>
</organism>
<dbReference type="AlphaFoldDB" id="A0A653DK68"/>
<dbReference type="Proteomes" id="UP000410492">
    <property type="component" value="Unassembled WGS sequence"/>
</dbReference>
<feature type="region of interest" description="Disordered" evidence="1">
    <location>
        <begin position="36"/>
        <end position="76"/>
    </location>
</feature>
<name>A0A653DK68_CALMS</name>